<dbReference type="OrthoDB" id="2339392at2"/>
<evidence type="ECO:0000256" key="2">
    <source>
        <dbReference type="SAM" id="Phobius"/>
    </source>
</evidence>
<reference evidence="3 4" key="1">
    <citation type="submission" date="2019-01" db="EMBL/GenBank/DDBJ databases">
        <title>Weissella sp. nov., a novel lactic acid bacterium isolated from animal feces.</title>
        <authorList>
            <person name="Wang L.-T."/>
        </authorList>
    </citation>
    <scope>NUCLEOTIDE SEQUENCE [LARGE SCALE GENOMIC DNA]</scope>
    <source>
        <strain evidence="3 4">8H-2</strain>
    </source>
</reference>
<name>A0A6C2C534_9LACO</name>
<accession>A0A6C2C534</accession>
<protein>
    <submittedName>
        <fullName evidence="3">Uncharacterized protein</fullName>
    </submittedName>
</protein>
<keyword evidence="4" id="KW-1185">Reference proteome</keyword>
<keyword evidence="2" id="KW-0812">Transmembrane</keyword>
<proteinExistence type="predicted"/>
<gene>
    <name evidence="3" type="ORF">ESZ50_07955</name>
</gene>
<dbReference type="RefSeq" id="WP_148623040.1">
    <property type="nucleotide sequence ID" value="NZ_SDGZ01000016.1"/>
</dbReference>
<dbReference type="EMBL" id="SDGZ01000016">
    <property type="protein sequence ID" value="TYC48802.1"/>
    <property type="molecule type" value="Genomic_DNA"/>
</dbReference>
<organism evidence="3 4">
    <name type="scientific">Weissella muntiaci</name>
    <dbReference type="NCBI Taxonomy" id="2508881"/>
    <lineage>
        <taxon>Bacteria</taxon>
        <taxon>Bacillati</taxon>
        <taxon>Bacillota</taxon>
        <taxon>Bacilli</taxon>
        <taxon>Lactobacillales</taxon>
        <taxon>Lactobacillaceae</taxon>
        <taxon>Weissella</taxon>
    </lineage>
</organism>
<evidence type="ECO:0000313" key="4">
    <source>
        <dbReference type="Proteomes" id="UP000371977"/>
    </source>
</evidence>
<evidence type="ECO:0000256" key="1">
    <source>
        <dbReference type="SAM" id="Coils"/>
    </source>
</evidence>
<feature type="coiled-coil region" evidence="1">
    <location>
        <begin position="318"/>
        <end position="352"/>
    </location>
</feature>
<keyword evidence="1" id="KW-0175">Coiled coil</keyword>
<dbReference type="AlphaFoldDB" id="A0A6C2C534"/>
<feature type="transmembrane region" description="Helical" evidence="2">
    <location>
        <begin position="281"/>
        <end position="298"/>
    </location>
</feature>
<evidence type="ECO:0000313" key="3">
    <source>
        <dbReference type="EMBL" id="TYC48802.1"/>
    </source>
</evidence>
<dbReference type="Proteomes" id="UP000371977">
    <property type="component" value="Unassembled WGS sequence"/>
</dbReference>
<sequence length="408" mass="47389">MIEKNENFIAKMDLKIQGNRSGNDYYSNWEINRISNSLNNLYYKNELLAELDKQFESEISKSNILCLDGSLQYSNSYKKLNDGVLDMRISKDINTFYYLGVPISFGKNKKFDLIQLGFSIYREYFVVFNSKTHSIDVNHPDTKNIVPKIYNFIETSLKNTTSKPSSELLQLINEDVDYVNDLKNKKVKYVAEFENIRNTVLKNISQYLIEFDNVYFERNLSQRKVLKRGFLNKFNTIDRPIVAVIQDDNRIKILGTNMFIRNKFSKKNPQFFETKQISQNSPLIFIVGVSICLGGGIIRTMKKINKNKAADLENFKIKEADNLKNKDIKEQIEKAEEEIAELDEQMNEIAKQITGGDDRNKKTADEEISVISKDSNPELKSIQEDIDLGIRSLILEDMVVKDIKRRRI</sequence>
<keyword evidence="2" id="KW-0472">Membrane</keyword>
<comment type="caution">
    <text evidence="3">The sequence shown here is derived from an EMBL/GenBank/DDBJ whole genome shotgun (WGS) entry which is preliminary data.</text>
</comment>
<keyword evidence="2" id="KW-1133">Transmembrane helix</keyword>